<dbReference type="AlphaFoldDB" id="A0A4Y2C9E6"/>
<evidence type="ECO:0000256" key="1">
    <source>
        <dbReference type="SAM" id="MobiDB-lite"/>
    </source>
</evidence>
<sequence length="101" mass="11104">MRFIGSNIPLNSPDLELSFPSAPEVSSTPPTSEKELPLFYPALTNEVEPTPRPAEPTPTAMIPEHRSESLTVHRNAAESVPTAVTLRRSTKIRKSPDILML</sequence>
<protein>
    <submittedName>
        <fullName evidence="2">Uncharacterized protein</fullName>
    </submittedName>
</protein>
<dbReference type="Proteomes" id="UP000499080">
    <property type="component" value="Unassembled WGS sequence"/>
</dbReference>
<proteinExistence type="predicted"/>
<name>A0A4Y2C9E6_ARAVE</name>
<accession>A0A4Y2C9E6</accession>
<reference evidence="2 3" key="1">
    <citation type="journal article" date="2019" name="Sci. Rep.">
        <title>Orb-weaving spider Araneus ventricosus genome elucidates the spidroin gene catalogue.</title>
        <authorList>
            <person name="Kono N."/>
            <person name="Nakamura H."/>
            <person name="Ohtoshi R."/>
            <person name="Moran D.A.P."/>
            <person name="Shinohara A."/>
            <person name="Yoshida Y."/>
            <person name="Fujiwara M."/>
            <person name="Mori M."/>
            <person name="Tomita M."/>
            <person name="Arakawa K."/>
        </authorList>
    </citation>
    <scope>NUCLEOTIDE SEQUENCE [LARGE SCALE GENOMIC DNA]</scope>
</reference>
<comment type="caution">
    <text evidence="2">The sequence shown here is derived from an EMBL/GenBank/DDBJ whole genome shotgun (WGS) entry which is preliminary data.</text>
</comment>
<organism evidence="2 3">
    <name type="scientific">Araneus ventricosus</name>
    <name type="common">Orbweaver spider</name>
    <name type="synonym">Epeira ventricosa</name>
    <dbReference type="NCBI Taxonomy" id="182803"/>
    <lineage>
        <taxon>Eukaryota</taxon>
        <taxon>Metazoa</taxon>
        <taxon>Ecdysozoa</taxon>
        <taxon>Arthropoda</taxon>
        <taxon>Chelicerata</taxon>
        <taxon>Arachnida</taxon>
        <taxon>Araneae</taxon>
        <taxon>Araneomorphae</taxon>
        <taxon>Entelegynae</taxon>
        <taxon>Araneoidea</taxon>
        <taxon>Araneidae</taxon>
        <taxon>Araneus</taxon>
    </lineage>
</organism>
<keyword evidence="3" id="KW-1185">Reference proteome</keyword>
<feature type="region of interest" description="Disordered" evidence="1">
    <location>
        <begin position="1"/>
        <end position="35"/>
    </location>
</feature>
<evidence type="ECO:0000313" key="2">
    <source>
        <dbReference type="EMBL" id="GBL99954.1"/>
    </source>
</evidence>
<gene>
    <name evidence="2" type="ORF">AVEN_185743_1</name>
</gene>
<dbReference type="EMBL" id="BGPR01162163">
    <property type="protein sequence ID" value="GBL99954.1"/>
    <property type="molecule type" value="Genomic_DNA"/>
</dbReference>
<evidence type="ECO:0000313" key="3">
    <source>
        <dbReference type="Proteomes" id="UP000499080"/>
    </source>
</evidence>